<comment type="caution">
    <text evidence="2">The sequence shown here is derived from an EMBL/GenBank/DDBJ whole genome shotgun (WGS) entry which is preliminary data.</text>
</comment>
<sequence>MWRFNGKNICTALNITIFAIIVFLNINTEALITVEGSEPKSVQGNFAFAKFFALEDNNAVRTFQPLDKRQSKQTAKEVQVRNGNDENGFAFAFAKRNVERFAKIKRGGESKSEIPFAVELVELVPGNIVNNGGVSGARFARHSELSNFARR</sequence>
<organism evidence="2 3">
    <name type="scientific">Meloidogyne enterolobii</name>
    <name type="common">Root-knot nematode worm</name>
    <name type="synonym">Meloidogyne mayaguensis</name>
    <dbReference type="NCBI Taxonomy" id="390850"/>
    <lineage>
        <taxon>Eukaryota</taxon>
        <taxon>Metazoa</taxon>
        <taxon>Ecdysozoa</taxon>
        <taxon>Nematoda</taxon>
        <taxon>Chromadorea</taxon>
        <taxon>Rhabditida</taxon>
        <taxon>Tylenchina</taxon>
        <taxon>Tylenchomorpha</taxon>
        <taxon>Tylenchoidea</taxon>
        <taxon>Meloidogynidae</taxon>
        <taxon>Meloidogyninae</taxon>
        <taxon>Meloidogyne</taxon>
    </lineage>
</organism>
<dbReference type="OrthoDB" id="5900994at2759"/>
<accession>A0A6V7VAC6</accession>
<reference evidence="2 3" key="1">
    <citation type="submission" date="2020-08" db="EMBL/GenBank/DDBJ databases">
        <authorList>
            <person name="Koutsovoulos G."/>
            <person name="Danchin GJ E."/>
        </authorList>
    </citation>
    <scope>NUCLEOTIDE SEQUENCE [LARGE SCALE GENOMIC DNA]</scope>
</reference>
<protein>
    <submittedName>
        <fullName evidence="2">Uncharacterized protein</fullName>
    </submittedName>
</protein>
<feature type="transmembrane region" description="Helical" evidence="1">
    <location>
        <begin position="12"/>
        <end position="32"/>
    </location>
</feature>
<dbReference type="EMBL" id="CAJEWN010000183">
    <property type="protein sequence ID" value="CAD2171368.1"/>
    <property type="molecule type" value="Genomic_DNA"/>
</dbReference>
<evidence type="ECO:0000313" key="2">
    <source>
        <dbReference type="EMBL" id="CAD2171368.1"/>
    </source>
</evidence>
<dbReference type="Proteomes" id="UP000580250">
    <property type="component" value="Unassembled WGS sequence"/>
</dbReference>
<name>A0A6V7VAC6_MELEN</name>
<evidence type="ECO:0000256" key="1">
    <source>
        <dbReference type="SAM" id="Phobius"/>
    </source>
</evidence>
<dbReference type="AlphaFoldDB" id="A0A6V7VAC6"/>
<keyword evidence="1" id="KW-1133">Transmembrane helix</keyword>
<proteinExistence type="predicted"/>
<evidence type="ECO:0000313" key="3">
    <source>
        <dbReference type="Proteomes" id="UP000580250"/>
    </source>
</evidence>
<keyword evidence="1" id="KW-0812">Transmembrane</keyword>
<keyword evidence="1" id="KW-0472">Membrane</keyword>
<gene>
    <name evidence="2" type="ORF">MENT_LOCUS22843</name>
</gene>